<dbReference type="Proteomes" id="UP000008064">
    <property type="component" value="Unassembled WGS sequence"/>
</dbReference>
<dbReference type="AlphaFoldDB" id="F8NR65"/>
<dbReference type="EMBL" id="GL945432">
    <property type="protein sequence ID" value="EGO26712.1"/>
    <property type="molecule type" value="Genomic_DNA"/>
</dbReference>
<dbReference type="RefSeq" id="XP_007316885.1">
    <property type="nucleotide sequence ID" value="XM_007316823.1"/>
</dbReference>
<reference evidence="1" key="1">
    <citation type="submission" date="2011-04" db="EMBL/GenBank/DDBJ databases">
        <title>Evolution of plant cell wall degrading machinery underlies the functional diversity of forest fungi.</title>
        <authorList>
            <consortium name="US DOE Joint Genome Institute (JGI-PGF)"/>
            <person name="Eastwood D.C."/>
            <person name="Floudas D."/>
            <person name="Binder M."/>
            <person name="Majcherczyk A."/>
            <person name="Schneider P."/>
            <person name="Aerts A."/>
            <person name="Asiegbu F.O."/>
            <person name="Baker S.E."/>
            <person name="Barry K."/>
            <person name="Bendiksby M."/>
            <person name="Blumentritt M."/>
            <person name="Coutinho P.M."/>
            <person name="Cullen D."/>
            <person name="Cullen D."/>
            <person name="Gathman A."/>
            <person name="Goodell B."/>
            <person name="Henrissat B."/>
            <person name="Ihrmark K."/>
            <person name="Kauserud H."/>
            <person name="Kohler A."/>
            <person name="LaButti K."/>
            <person name="Lapidus A."/>
            <person name="Lavin J.L."/>
            <person name="Lee Y.-H."/>
            <person name="Lindquist E."/>
            <person name="Lilly W."/>
            <person name="Lucas S."/>
            <person name="Morin E."/>
            <person name="Murat C."/>
            <person name="Oguiza J.A."/>
            <person name="Park J."/>
            <person name="Pisabarro A.G."/>
            <person name="Riley R."/>
            <person name="Rosling A."/>
            <person name="Salamov A."/>
            <person name="Schmidt O."/>
            <person name="Schmutz J."/>
            <person name="Skrede I."/>
            <person name="Stenlid J."/>
            <person name="Wiebenga A."/>
            <person name="Xie X."/>
            <person name="Kues U."/>
            <person name="Hibbett D.S."/>
            <person name="Hoffmeister D."/>
            <person name="Hogberg N."/>
            <person name="Martin F."/>
            <person name="Grigoriev I.V."/>
            <person name="Watkinson S.C."/>
        </authorList>
    </citation>
    <scope>NUCLEOTIDE SEQUENCE</scope>
    <source>
        <strain evidence="1">S7.9</strain>
    </source>
</reference>
<accession>F8NR65</accession>
<dbReference type="KEGG" id="sla:SERLADRAFT_385712"/>
<gene>
    <name evidence="1" type="ORF">SERLADRAFT_385712</name>
</gene>
<protein>
    <submittedName>
        <fullName evidence="1">Uncharacterized protein</fullName>
    </submittedName>
</protein>
<name>F8NR65_SERL9</name>
<organism>
    <name type="scientific">Serpula lacrymans var. lacrymans (strain S7.9)</name>
    <name type="common">Dry rot fungus</name>
    <dbReference type="NCBI Taxonomy" id="578457"/>
    <lineage>
        <taxon>Eukaryota</taxon>
        <taxon>Fungi</taxon>
        <taxon>Dikarya</taxon>
        <taxon>Basidiomycota</taxon>
        <taxon>Agaricomycotina</taxon>
        <taxon>Agaricomycetes</taxon>
        <taxon>Agaricomycetidae</taxon>
        <taxon>Boletales</taxon>
        <taxon>Coniophorineae</taxon>
        <taxon>Serpulaceae</taxon>
        <taxon>Serpula</taxon>
    </lineage>
</organism>
<proteinExistence type="predicted"/>
<dbReference type="HOGENOM" id="CLU_2814010_0_0_1"/>
<sequence length="67" mass="7666">MSKVVFGIFFSFTIPLETNLTSFIQSGMFPTTWERYVVRLFIIACTAHQHRPPRNNLSTSSNQLAKS</sequence>
<dbReference type="GeneID" id="18811166"/>
<evidence type="ECO:0000313" key="1">
    <source>
        <dbReference type="EMBL" id="EGO26712.1"/>
    </source>
</evidence>